<dbReference type="PROSITE" id="PS00028">
    <property type="entry name" value="ZINC_FINGER_C2H2_1"/>
    <property type="match status" value="2"/>
</dbReference>
<dbReference type="PROSITE" id="PS50157">
    <property type="entry name" value="ZINC_FINGER_C2H2_2"/>
    <property type="match status" value="2"/>
</dbReference>
<feature type="domain" description="C2H2-type" evidence="9">
    <location>
        <begin position="243"/>
        <end position="270"/>
    </location>
</feature>
<accession>A0ABR3FRD9</accession>
<dbReference type="EMBL" id="JBAHYK010000123">
    <property type="protein sequence ID" value="KAL0578017.1"/>
    <property type="molecule type" value="Genomic_DNA"/>
</dbReference>
<sequence>MANTQSPSFNDGFYTDVDFGKQFFDNLPADVLAPHPDLFESELDSSLAGIDPFQFELLEVNHTDAFSRLRSDTPTCGPPSTITVSSESASAYDSFSSYSESIYSYPKSPFDTQTNYSLPLDLEMDFQRQLDVASSDYGVQPQIMLDGVDPSTFGSMPPTPPRSPPSHGANNGKVYTPRTSYSDYGPSPRSTISNDYYSQVTYGPTLTPGTVSPGHVSAQLPSSIAVPHSNSTEEVKGDSRKKYKCNVCPRAFARAYNLKTHMATHDPNREKPFVCPHRSCGRSFSRKHDLGRHLISIHRDESVCSSHHSASSKKSIGVDKGARTWCDGCGKSWIGRVRQCNCNDVK</sequence>
<dbReference type="InterPro" id="IPR036236">
    <property type="entry name" value="Znf_C2H2_sf"/>
</dbReference>
<gene>
    <name evidence="10" type="ORF">V5O48_003967</name>
</gene>
<evidence type="ECO:0000313" key="11">
    <source>
        <dbReference type="Proteomes" id="UP001465976"/>
    </source>
</evidence>
<comment type="subcellular location">
    <subcellularLocation>
        <location evidence="1">Nucleus</location>
    </subcellularLocation>
</comment>
<reference evidence="10 11" key="1">
    <citation type="submission" date="2024-02" db="EMBL/GenBank/DDBJ databases">
        <title>A draft genome for the cacao thread blight pathogen Marasmius crinis-equi.</title>
        <authorList>
            <person name="Cohen S.P."/>
            <person name="Baruah I.K."/>
            <person name="Amoako-Attah I."/>
            <person name="Bukari Y."/>
            <person name="Meinhardt L.W."/>
            <person name="Bailey B.A."/>
        </authorList>
    </citation>
    <scope>NUCLEOTIDE SEQUENCE [LARGE SCALE GENOMIC DNA]</scope>
    <source>
        <strain evidence="10 11">GH-76</strain>
    </source>
</reference>
<keyword evidence="11" id="KW-1185">Reference proteome</keyword>
<proteinExistence type="predicted"/>
<dbReference type="SUPFAM" id="SSF57667">
    <property type="entry name" value="beta-beta-alpha zinc fingers"/>
    <property type="match status" value="1"/>
</dbReference>
<evidence type="ECO:0000256" key="6">
    <source>
        <dbReference type="ARBA" id="ARBA00023242"/>
    </source>
</evidence>
<keyword evidence="2" id="KW-0479">Metal-binding</keyword>
<keyword evidence="4 7" id="KW-0863">Zinc-finger</keyword>
<evidence type="ECO:0000259" key="9">
    <source>
        <dbReference type="PROSITE" id="PS50157"/>
    </source>
</evidence>
<evidence type="ECO:0000256" key="7">
    <source>
        <dbReference type="PROSITE-ProRule" id="PRU00042"/>
    </source>
</evidence>
<evidence type="ECO:0000256" key="5">
    <source>
        <dbReference type="ARBA" id="ARBA00022833"/>
    </source>
</evidence>
<evidence type="ECO:0000313" key="10">
    <source>
        <dbReference type="EMBL" id="KAL0578017.1"/>
    </source>
</evidence>
<evidence type="ECO:0000256" key="1">
    <source>
        <dbReference type="ARBA" id="ARBA00004123"/>
    </source>
</evidence>
<evidence type="ECO:0000256" key="2">
    <source>
        <dbReference type="ARBA" id="ARBA00022723"/>
    </source>
</evidence>
<dbReference type="PANTHER" id="PTHR16515">
    <property type="entry name" value="PR DOMAIN ZINC FINGER PROTEIN"/>
    <property type="match status" value="1"/>
</dbReference>
<dbReference type="Gene3D" id="3.30.160.60">
    <property type="entry name" value="Classic Zinc Finger"/>
    <property type="match status" value="2"/>
</dbReference>
<protein>
    <recommendedName>
        <fullName evidence="9">C2H2-type domain-containing protein</fullName>
    </recommendedName>
</protein>
<evidence type="ECO:0000256" key="4">
    <source>
        <dbReference type="ARBA" id="ARBA00022771"/>
    </source>
</evidence>
<organism evidence="10 11">
    <name type="scientific">Marasmius crinis-equi</name>
    <dbReference type="NCBI Taxonomy" id="585013"/>
    <lineage>
        <taxon>Eukaryota</taxon>
        <taxon>Fungi</taxon>
        <taxon>Dikarya</taxon>
        <taxon>Basidiomycota</taxon>
        <taxon>Agaricomycotina</taxon>
        <taxon>Agaricomycetes</taxon>
        <taxon>Agaricomycetidae</taxon>
        <taxon>Agaricales</taxon>
        <taxon>Marasmiineae</taxon>
        <taxon>Marasmiaceae</taxon>
        <taxon>Marasmius</taxon>
    </lineage>
</organism>
<keyword evidence="3" id="KW-0677">Repeat</keyword>
<feature type="domain" description="C2H2-type" evidence="9">
    <location>
        <begin position="273"/>
        <end position="303"/>
    </location>
</feature>
<keyword evidence="5" id="KW-0862">Zinc</keyword>
<dbReference type="Proteomes" id="UP001465976">
    <property type="component" value="Unassembled WGS sequence"/>
</dbReference>
<evidence type="ECO:0000256" key="3">
    <source>
        <dbReference type="ARBA" id="ARBA00022737"/>
    </source>
</evidence>
<feature type="compositionally biased region" description="Polar residues" evidence="8">
    <location>
        <begin position="177"/>
        <end position="192"/>
    </location>
</feature>
<dbReference type="InterPro" id="IPR013087">
    <property type="entry name" value="Znf_C2H2_type"/>
</dbReference>
<name>A0ABR3FRD9_9AGAR</name>
<feature type="region of interest" description="Disordered" evidence="8">
    <location>
        <begin position="147"/>
        <end position="192"/>
    </location>
</feature>
<evidence type="ECO:0000256" key="8">
    <source>
        <dbReference type="SAM" id="MobiDB-lite"/>
    </source>
</evidence>
<dbReference type="SMART" id="SM00355">
    <property type="entry name" value="ZnF_C2H2"/>
    <property type="match status" value="2"/>
</dbReference>
<comment type="caution">
    <text evidence="10">The sequence shown here is derived from an EMBL/GenBank/DDBJ whole genome shotgun (WGS) entry which is preliminary data.</text>
</comment>
<dbReference type="Pfam" id="PF00096">
    <property type="entry name" value="zf-C2H2"/>
    <property type="match status" value="2"/>
</dbReference>
<dbReference type="PANTHER" id="PTHR16515:SF49">
    <property type="entry name" value="GASTRULA ZINC FINGER PROTEIN XLCGF49.1-LIKE-RELATED"/>
    <property type="match status" value="1"/>
</dbReference>
<dbReference type="InterPro" id="IPR050331">
    <property type="entry name" value="Zinc_finger"/>
</dbReference>
<keyword evidence="6" id="KW-0539">Nucleus</keyword>